<evidence type="ECO:0000313" key="1">
    <source>
        <dbReference type="EMBL" id="SVD89480.1"/>
    </source>
</evidence>
<proteinExistence type="predicted"/>
<organism evidence="1">
    <name type="scientific">marine metagenome</name>
    <dbReference type="NCBI Taxonomy" id="408172"/>
    <lineage>
        <taxon>unclassified sequences</taxon>
        <taxon>metagenomes</taxon>
        <taxon>ecological metagenomes</taxon>
    </lineage>
</organism>
<reference evidence="1" key="1">
    <citation type="submission" date="2018-05" db="EMBL/GenBank/DDBJ databases">
        <authorList>
            <person name="Lanie J.A."/>
            <person name="Ng W.-L."/>
            <person name="Kazmierczak K.M."/>
            <person name="Andrzejewski T.M."/>
            <person name="Davidsen T.M."/>
            <person name="Wayne K.J."/>
            <person name="Tettelin H."/>
            <person name="Glass J.I."/>
            <person name="Rusch D."/>
            <person name="Podicherti R."/>
            <person name="Tsui H.-C.T."/>
            <person name="Winkler M.E."/>
        </authorList>
    </citation>
    <scope>NUCLEOTIDE SEQUENCE</scope>
</reference>
<protein>
    <submittedName>
        <fullName evidence="1">Uncharacterized protein</fullName>
    </submittedName>
</protein>
<dbReference type="EMBL" id="UINC01180335">
    <property type="protein sequence ID" value="SVD89480.1"/>
    <property type="molecule type" value="Genomic_DNA"/>
</dbReference>
<dbReference type="AlphaFoldDB" id="A0A382Z2E6"/>
<gene>
    <name evidence="1" type="ORF">METZ01_LOCUS442334</name>
</gene>
<feature type="non-terminal residue" evidence="1">
    <location>
        <position position="57"/>
    </location>
</feature>
<sequence>MPERSTKIKSQAALLGYFGKSTENLTNSENSKIDGRLYHEESSVNESIGNLGEKIKK</sequence>
<name>A0A382Z2E6_9ZZZZ</name>
<accession>A0A382Z2E6</accession>